<keyword evidence="3" id="KW-0560">Oxidoreductase</keyword>
<proteinExistence type="inferred from homology"/>
<dbReference type="PANTHER" id="PTHR12286:SF5">
    <property type="entry name" value="SACCHAROPINE DEHYDROGENASE-LIKE OXIDOREDUCTASE"/>
    <property type="match status" value="1"/>
</dbReference>
<dbReference type="GO" id="GO:0005886">
    <property type="term" value="C:plasma membrane"/>
    <property type="evidence" value="ECO:0007669"/>
    <property type="project" value="TreeGrafter"/>
</dbReference>
<accession>A0A1Y5PAG1</accession>
<dbReference type="EC" id="1.3.1.-" evidence="3"/>
<name>A0A1Y5PAG1_9MYCO</name>
<organism evidence="3">
    <name type="scientific">uncultured Mycobacterium sp</name>
    <dbReference type="NCBI Taxonomy" id="171292"/>
    <lineage>
        <taxon>Bacteria</taxon>
        <taxon>Bacillati</taxon>
        <taxon>Actinomycetota</taxon>
        <taxon>Actinomycetes</taxon>
        <taxon>Mycobacteriales</taxon>
        <taxon>Mycobacteriaceae</taxon>
        <taxon>Mycobacterium</taxon>
        <taxon>environmental samples</taxon>
    </lineage>
</organism>
<dbReference type="AlphaFoldDB" id="A0A1Y5PAG1"/>
<evidence type="ECO:0000259" key="2">
    <source>
        <dbReference type="Pfam" id="PF03435"/>
    </source>
</evidence>
<comment type="similarity">
    <text evidence="1">Belongs to the saccharopine dehydrogenase family. Enoyl reductase subfamily.</text>
</comment>
<dbReference type="EMBL" id="FLQS01000007">
    <property type="protein sequence ID" value="SBS72898.1"/>
    <property type="molecule type" value="Genomic_DNA"/>
</dbReference>
<dbReference type="GO" id="GO:0016491">
    <property type="term" value="F:oxidoreductase activity"/>
    <property type="evidence" value="ECO:0007669"/>
    <property type="project" value="UniProtKB-KW"/>
</dbReference>
<feature type="domain" description="Saccharopine dehydrogenase NADP binding" evidence="2">
    <location>
        <begin position="10"/>
        <end position="137"/>
    </location>
</feature>
<dbReference type="InterPro" id="IPR036291">
    <property type="entry name" value="NAD(P)-bd_dom_sf"/>
</dbReference>
<dbReference type="SUPFAM" id="SSF51735">
    <property type="entry name" value="NAD(P)-binding Rossmann-fold domains"/>
    <property type="match status" value="1"/>
</dbReference>
<dbReference type="Gene3D" id="3.40.50.720">
    <property type="entry name" value="NAD(P)-binding Rossmann-like Domain"/>
    <property type="match status" value="1"/>
</dbReference>
<dbReference type="InterPro" id="IPR005097">
    <property type="entry name" value="Sacchrp_dh_NADP-bd"/>
</dbReference>
<dbReference type="InterPro" id="IPR051276">
    <property type="entry name" value="Saccharopine_DH-like_oxidrdct"/>
</dbReference>
<reference evidence="3" key="1">
    <citation type="submission" date="2016-03" db="EMBL/GenBank/DDBJ databases">
        <authorList>
            <person name="Ploux O."/>
        </authorList>
    </citation>
    <scope>NUCLEOTIDE SEQUENCE</scope>
    <source>
        <strain evidence="3">UC10</strain>
    </source>
</reference>
<gene>
    <name evidence="3" type="ORF">MHPYR_150051</name>
</gene>
<evidence type="ECO:0000256" key="1">
    <source>
        <dbReference type="ARBA" id="ARBA00010591"/>
    </source>
</evidence>
<sequence>MRARGRDIDIMVFGATGYVGKLTAGYLARSRSGLRIALAGRSKSRLEGVRSGLGGRAKDWPLIVADVEKPGSLKAMAARSRLVLNAVGPYTRYGLPVVAACADAGTDYIDLTGEVPFVRRSIDQSHRRAKNSGARIVHSCGFDSIPSDLTVYALSRRVADDRAGELAETTLVLRDYSGGYAGGSVATMVDLMRLTSSDSEVRHMLDDPYSLSPDRAAEPDLGQQVDLPLLPGQDIAPELAGLWTSGYVMALYNTRCVRRSNALMKWAYGRSFRYTETLIMGSFPGAALAGAMFNAGIATASRFGGHYLRMLPTGLVDRMTPAAGTGNDMGSRGHYRVETYATTTTGRRYRATIAQPADPGYSATAVLAGESALALVLDRDRLPDRHGVLTPASAMGDVLLDRLPAAGVTFETVGLP</sequence>
<dbReference type="PANTHER" id="PTHR12286">
    <property type="entry name" value="SACCHAROPINE DEHYDROGENASE-LIKE OXIDOREDUCTASE"/>
    <property type="match status" value="1"/>
</dbReference>
<dbReference type="GO" id="GO:0009247">
    <property type="term" value="P:glycolipid biosynthetic process"/>
    <property type="evidence" value="ECO:0007669"/>
    <property type="project" value="TreeGrafter"/>
</dbReference>
<evidence type="ECO:0000313" key="3">
    <source>
        <dbReference type="EMBL" id="SBS72898.1"/>
    </source>
</evidence>
<protein>
    <submittedName>
        <fullName evidence="3">Putative enzyme</fullName>
        <ecNumber evidence="3">1.3.1.-</ecNumber>
    </submittedName>
</protein>
<dbReference type="Pfam" id="PF03435">
    <property type="entry name" value="Sacchrp_dh_NADP"/>
    <property type="match status" value="1"/>
</dbReference>